<feature type="modified residue" description="4-aspartylphosphate" evidence="2">
    <location>
        <position position="55"/>
    </location>
</feature>
<dbReference type="InterPro" id="IPR052016">
    <property type="entry name" value="Bact_Sigma-Reg"/>
</dbReference>
<dbReference type="GO" id="GO:0016791">
    <property type="term" value="F:phosphatase activity"/>
    <property type="evidence" value="ECO:0007669"/>
    <property type="project" value="TreeGrafter"/>
</dbReference>
<evidence type="ECO:0000313" key="5">
    <source>
        <dbReference type="Proteomes" id="UP000068210"/>
    </source>
</evidence>
<name>A0A0C4WRB1_9GAMM</name>
<dbReference type="CDD" id="cd16936">
    <property type="entry name" value="HATPase_RsbW-like"/>
    <property type="match status" value="1"/>
</dbReference>
<keyword evidence="1" id="KW-0378">Hydrolase</keyword>
<dbReference type="PROSITE" id="PS50110">
    <property type="entry name" value="RESPONSE_REGULATORY"/>
    <property type="match status" value="1"/>
</dbReference>
<dbReference type="AlphaFoldDB" id="A0A0C4WRB1"/>
<feature type="domain" description="Response regulatory" evidence="3">
    <location>
        <begin position="6"/>
        <end position="122"/>
    </location>
</feature>
<dbReference type="GO" id="GO:0000160">
    <property type="term" value="P:phosphorelay signal transduction system"/>
    <property type="evidence" value="ECO:0007669"/>
    <property type="project" value="InterPro"/>
</dbReference>
<accession>A0A0C4WRB1</accession>
<dbReference type="Gene3D" id="3.30.565.10">
    <property type="entry name" value="Histidine kinase-like ATPase, C-terminal domain"/>
    <property type="match status" value="1"/>
</dbReference>
<dbReference type="Pfam" id="PF00072">
    <property type="entry name" value="Response_reg"/>
    <property type="match status" value="1"/>
</dbReference>
<keyword evidence="2" id="KW-0597">Phosphoprotein</keyword>
<dbReference type="SMART" id="SM00331">
    <property type="entry name" value="PP2C_SIG"/>
    <property type="match status" value="1"/>
</dbReference>
<evidence type="ECO:0000313" key="4">
    <source>
        <dbReference type="EMBL" id="AJE20872.1"/>
    </source>
</evidence>
<organism evidence="4 5">
    <name type="scientific">Azotobacter chroococcum NCIMB 8003</name>
    <dbReference type="NCBI Taxonomy" id="1328314"/>
    <lineage>
        <taxon>Bacteria</taxon>
        <taxon>Pseudomonadati</taxon>
        <taxon>Pseudomonadota</taxon>
        <taxon>Gammaproteobacteria</taxon>
        <taxon>Pseudomonadales</taxon>
        <taxon>Pseudomonadaceae</taxon>
        <taxon>Azotobacter</taxon>
    </lineage>
</organism>
<dbReference type="SUPFAM" id="SSF55874">
    <property type="entry name" value="ATPase domain of HSP90 chaperone/DNA topoisomerase II/histidine kinase"/>
    <property type="match status" value="1"/>
</dbReference>
<evidence type="ECO:0000259" key="3">
    <source>
        <dbReference type="PROSITE" id="PS50110"/>
    </source>
</evidence>
<dbReference type="Gene3D" id="3.60.40.10">
    <property type="entry name" value="PPM-type phosphatase domain"/>
    <property type="match status" value="1"/>
</dbReference>
<dbReference type="InterPro" id="IPR001932">
    <property type="entry name" value="PPM-type_phosphatase-like_dom"/>
</dbReference>
<protein>
    <submittedName>
        <fullName evidence="4">Two-component system response regulator</fullName>
    </submittedName>
</protein>
<dbReference type="Gene3D" id="3.40.50.2300">
    <property type="match status" value="1"/>
</dbReference>
<dbReference type="RefSeq" id="WP_039803079.1">
    <property type="nucleotide sequence ID" value="NZ_CP010415.1"/>
</dbReference>
<dbReference type="Pfam" id="PF13581">
    <property type="entry name" value="HATPase_c_2"/>
    <property type="match status" value="1"/>
</dbReference>
<proteinExistence type="predicted"/>
<dbReference type="HOGENOM" id="CLU_000445_43_7_6"/>
<dbReference type="KEGG" id="acx:Achr_14030"/>
<sequence length="575" mass="64029">MQPPLCILIAEDSPADRMLLATIVGRQGYRVLTAGNGLEAIMIFARERPHMVLMDALMPVMDGFEAARRIKQMAGEELVPIIFLTSLTESEALAQCLDAGGDDFLAKPYNRVILDAKIKAMDRLRRLQATVLEQRDLIARHNEHLLNEQRVAKAVFDKVAHSGCLDAPNIRYLQSPYALFNGDLMLAAFKPSGGMHVLLGDFTGHGLPAAIGAMPLAEVFYSMTAKGYSLAEILREMNAKLKRILPVGVFCCAVMLNLSFQRRVVEVWNGGLPDGYLRRGGSGERIPLRSRHLPLGILDPSCFDDRYEIYPMEAGDRLLLLSDGVLETCNLGSECFGEERLLGVFAANQQPDLLFDEIQQALSAFRGEAQDDVSLIEVSLIEEGQLPHSPLIFSDSGQNAPLDWSIGFEFRAETLKRFNPLPYLLQLLLEVQELRAQGSVLYTVLAELYSNALEHGVMGLDSSLKRDAQGFAEYYRERRTRLANLYEGYVRFHLDLRPEGAGGRLSIRVEDSGPGFDVQRMLERHSSSEHLSGRGLKLVRQLADRCSWAPDGRSVCVEFSWPARHNPAQCPLAQE</sequence>
<dbReference type="InterPro" id="IPR011006">
    <property type="entry name" value="CheY-like_superfamily"/>
</dbReference>
<dbReference type="InterPro" id="IPR001789">
    <property type="entry name" value="Sig_transdc_resp-reg_receiver"/>
</dbReference>
<gene>
    <name evidence="4" type="ORF">Achr_14030</name>
</gene>
<dbReference type="SUPFAM" id="SSF81606">
    <property type="entry name" value="PP2C-like"/>
    <property type="match status" value="1"/>
</dbReference>
<dbReference type="InterPro" id="IPR036890">
    <property type="entry name" value="HATPase_C_sf"/>
</dbReference>
<dbReference type="PANTHER" id="PTHR43156:SF2">
    <property type="entry name" value="STAGE II SPORULATION PROTEIN E"/>
    <property type="match status" value="1"/>
</dbReference>
<keyword evidence="5" id="KW-1185">Reference proteome</keyword>
<dbReference type="Pfam" id="PF07228">
    <property type="entry name" value="SpoIIE"/>
    <property type="match status" value="1"/>
</dbReference>
<dbReference type="PANTHER" id="PTHR43156">
    <property type="entry name" value="STAGE II SPORULATION PROTEIN E-RELATED"/>
    <property type="match status" value="1"/>
</dbReference>
<evidence type="ECO:0000256" key="2">
    <source>
        <dbReference type="PROSITE-ProRule" id="PRU00169"/>
    </source>
</evidence>
<dbReference type="InterPro" id="IPR036457">
    <property type="entry name" value="PPM-type-like_dom_sf"/>
</dbReference>
<reference evidence="4 5" key="1">
    <citation type="journal article" date="2015" name="PLoS ONE">
        <title>Azotobacter Genomes: The Genome of Azotobacter chroococcum NCIMB 8003 (ATCC 4412).</title>
        <authorList>
            <person name="Robson R.L."/>
            <person name="Jones R."/>
            <person name="Robson R.M."/>
            <person name="Schwartz A."/>
            <person name="Richardson T.H."/>
        </authorList>
    </citation>
    <scope>NUCLEOTIDE SEQUENCE [LARGE SCALE GENOMIC DNA]</scope>
    <source>
        <strain evidence="4 5">NCIMB 8003</strain>
    </source>
</reference>
<dbReference type="SMART" id="SM00448">
    <property type="entry name" value="REC"/>
    <property type="match status" value="1"/>
</dbReference>
<dbReference type="InterPro" id="IPR003594">
    <property type="entry name" value="HATPase_dom"/>
</dbReference>
<dbReference type="Proteomes" id="UP000068210">
    <property type="component" value="Chromosome"/>
</dbReference>
<evidence type="ECO:0000256" key="1">
    <source>
        <dbReference type="ARBA" id="ARBA00022801"/>
    </source>
</evidence>
<dbReference type="STRING" id="1328314.Achr_14030"/>
<dbReference type="EMBL" id="CP010415">
    <property type="protein sequence ID" value="AJE20872.1"/>
    <property type="molecule type" value="Genomic_DNA"/>
</dbReference>
<dbReference type="SUPFAM" id="SSF52172">
    <property type="entry name" value="CheY-like"/>
    <property type="match status" value="1"/>
</dbReference>